<keyword evidence="2" id="KW-0433">Leucine-rich repeat</keyword>
<dbReference type="GO" id="GO:0005634">
    <property type="term" value="C:nucleus"/>
    <property type="evidence" value="ECO:0007669"/>
    <property type="project" value="TreeGrafter"/>
</dbReference>
<dbReference type="SMART" id="SM00368">
    <property type="entry name" value="LRR_RI"/>
    <property type="match status" value="8"/>
</dbReference>
<keyword evidence="3" id="KW-0677">Repeat</keyword>
<dbReference type="PANTHER" id="PTHR24113:SF12">
    <property type="entry name" value="RAN GTPASE-ACTIVATING PROTEIN 1"/>
    <property type="match status" value="1"/>
</dbReference>
<dbReference type="GO" id="GO:0006913">
    <property type="term" value="P:nucleocytoplasmic transport"/>
    <property type="evidence" value="ECO:0007669"/>
    <property type="project" value="TreeGrafter"/>
</dbReference>
<dbReference type="InterPro" id="IPR032675">
    <property type="entry name" value="LRR_dom_sf"/>
</dbReference>
<dbReference type="AlphaFoldDB" id="A0A0G4HA90"/>
<accession>A0A0G4HA90</accession>
<dbReference type="GO" id="GO:0031267">
    <property type="term" value="F:small GTPase binding"/>
    <property type="evidence" value="ECO:0007669"/>
    <property type="project" value="TreeGrafter"/>
</dbReference>
<dbReference type="GO" id="GO:0048471">
    <property type="term" value="C:perinuclear region of cytoplasm"/>
    <property type="evidence" value="ECO:0007669"/>
    <property type="project" value="TreeGrafter"/>
</dbReference>
<dbReference type="SUPFAM" id="SSF52047">
    <property type="entry name" value="RNI-like"/>
    <property type="match status" value="2"/>
</dbReference>
<proteinExistence type="predicted"/>
<organism evidence="4">
    <name type="scientific">Chromera velia CCMP2878</name>
    <dbReference type="NCBI Taxonomy" id="1169474"/>
    <lineage>
        <taxon>Eukaryota</taxon>
        <taxon>Sar</taxon>
        <taxon>Alveolata</taxon>
        <taxon>Colpodellida</taxon>
        <taxon>Chromeraceae</taxon>
        <taxon>Chromera</taxon>
    </lineage>
</organism>
<evidence type="ECO:0000256" key="1">
    <source>
        <dbReference type="ARBA" id="ARBA00022468"/>
    </source>
</evidence>
<sequence>METAGSAHASVGLCASALSAILSHTSAPAELISELTSQKAGFGTGWLVLQFIKQKHIRLSVSSVDLSEFSLDAGKLGLLLSSLPAGPDFLEGLKGGASVCYGRSLFVLDRFLRRGAVSASLKNLDLSNQSVKNRLRSLTMKALRSAFGEGTLSKLLGLDVSNNPLGPSGVPTLARGLSASEQALPLQSLKLSKTAAKAEGVKALSAPLKEGKAPSLQVLDLGGNDMRAEGVGGLAGAVGAGTLSSLRVLILKENCLAKKSEGGEWDFSGLTSLFSHQFPALQELDVSGNSLEGPDDNESPASMIGEALEGGRLGALRTLNLLSTRIRREDLTAVCTALAGGTAASLQVLKLCQIDLPPAQTLASAFDSNHLSQLRDLTFEDDAGWLSEGLGVVTRCLASGKAPSLIRLKIGVGHSTDPHTHVDEILGGLAEGLREKRFSSLEDLDLEFWQDDDFVPTEPLCEFGRALGEGGLSSLRRLSLSWYEQLDAGVGALAEGLGSGGLVSLEELFLQISCGGEEGNGCRELGKVLSTGKVPSLRKLELGWVDSSLQRLVEGLGMGCLSPEVAVDLRVDPGEDEVDDHGRAAVQALAALIRNRKVAGLRKIAFEGGGRIEGSLSDLGQALTQSDDGGVSTRLVGPHAFEEIQIDCETVEGLSGLFNGIASGRGCLPSLDTICVPNLLEQDFVAASPLAECITKGKFPRLRKLHFACDEDVSIRREGMQALSIALCSPHAKSLRSLTLRSVENESDENLTAIGAECAQMGALAVAFSFGQLAGLQDLSLGGAFFMESVSSLCVGLGSGKLRSLRSLELPDAILVDEGTSALCQALSAEKLPQLRSLKLGSVDDAGLKKIITAWGATAPPPLERLDVRILPGG</sequence>
<evidence type="ECO:0000256" key="3">
    <source>
        <dbReference type="ARBA" id="ARBA00022737"/>
    </source>
</evidence>
<dbReference type="PhylomeDB" id="A0A0G4HA90"/>
<dbReference type="PANTHER" id="PTHR24113">
    <property type="entry name" value="RAN GTPASE-ACTIVATING PROTEIN 1"/>
    <property type="match status" value="1"/>
</dbReference>
<dbReference type="EMBL" id="CDMZ01002083">
    <property type="protein sequence ID" value="CEM40677.1"/>
    <property type="molecule type" value="Genomic_DNA"/>
</dbReference>
<protein>
    <submittedName>
        <fullName evidence="4">Uncharacterized protein</fullName>
    </submittedName>
</protein>
<evidence type="ECO:0000313" key="4">
    <source>
        <dbReference type="EMBL" id="CEM40677.1"/>
    </source>
</evidence>
<dbReference type="GO" id="GO:0005096">
    <property type="term" value="F:GTPase activator activity"/>
    <property type="evidence" value="ECO:0007669"/>
    <property type="project" value="UniProtKB-KW"/>
</dbReference>
<dbReference type="VEuPathDB" id="CryptoDB:Cvel_6021"/>
<dbReference type="Gene3D" id="3.80.10.10">
    <property type="entry name" value="Ribonuclease Inhibitor"/>
    <property type="match status" value="4"/>
</dbReference>
<reference evidence="4" key="1">
    <citation type="submission" date="2014-11" db="EMBL/GenBank/DDBJ databases">
        <authorList>
            <person name="Otto D Thomas"/>
            <person name="Naeem Raeece"/>
        </authorList>
    </citation>
    <scope>NUCLEOTIDE SEQUENCE</scope>
</reference>
<dbReference type="GO" id="GO:0005829">
    <property type="term" value="C:cytosol"/>
    <property type="evidence" value="ECO:0007669"/>
    <property type="project" value="TreeGrafter"/>
</dbReference>
<name>A0A0G4HA90_9ALVE</name>
<evidence type="ECO:0000256" key="2">
    <source>
        <dbReference type="ARBA" id="ARBA00022614"/>
    </source>
</evidence>
<gene>
    <name evidence="4" type="ORF">Cvel_6021</name>
</gene>
<dbReference type="InterPro" id="IPR027038">
    <property type="entry name" value="RanGap"/>
</dbReference>
<keyword evidence="1" id="KW-0343">GTPase activation</keyword>